<accession>A0A5A7U9Z3</accession>
<name>A0A5A7U9Z3_CUCMM</name>
<evidence type="ECO:0000313" key="4">
    <source>
        <dbReference type="Proteomes" id="UP000321947"/>
    </source>
</evidence>
<dbReference type="Proteomes" id="UP000321947">
    <property type="component" value="Unassembled WGS sequence"/>
</dbReference>
<reference evidence="3 4" key="1">
    <citation type="submission" date="2019-08" db="EMBL/GenBank/DDBJ databases">
        <title>Draft genome sequences of two oriental melons (Cucumis melo L. var makuwa).</title>
        <authorList>
            <person name="Kwon S.-Y."/>
        </authorList>
    </citation>
    <scope>NUCLEOTIDE SEQUENCE [LARGE SCALE GENOMIC DNA]</scope>
    <source>
        <strain evidence="4">cv. Chang Bougi</strain>
        <strain evidence="3">cv. SW 3</strain>
        <tissue evidence="1">Leaf</tissue>
    </source>
</reference>
<dbReference type="EMBL" id="SSTD01014204">
    <property type="protein sequence ID" value="TYK04559.1"/>
    <property type="molecule type" value="Genomic_DNA"/>
</dbReference>
<organism evidence="1 3">
    <name type="scientific">Cucumis melo var. makuwa</name>
    <name type="common">Oriental melon</name>
    <dbReference type="NCBI Taxonomy" id="1194695"/>
    <lineage>
        <taxon>Eukaryota</taxon>
        <taxon>Viridiplantae</taxon>
        <taxon>Streptophyta</taxon>
        <taxon>Embryophyta</taxon>
        <taxon>Tracheophyta</taxon>
        <taxon>Spermatophyta</taxon>
        <taxon>Magnoliopsida</taxon>
        <taxon>eudicotyledons</taxon>
        <taxon>Gunneridae</taxon>
        <taxon>Pentapetalae</taxon>
        <taxon>rosids</taxon>
        <taxon>fabids</taxon>
        <taxon>Cucurbitales</taxon>
        <taxon>Cucurbitaceae</taxon>
        <taxon>Benincaseae</taxon>
        <taxon>Cucumis</taxon>
    </lineage>
</organism>
<proteinExistence type="predicted"/>
<dbReference type="EMBL" id="SSTE01011134">
    <property type="protein sequence ID" value="KAA0052000.1"/>
    <property type="molecule type" value="Genomic_DNA"/>
</dbReference>
<comment type="caution">
    <text evidence="1">The sequence shown here is derived from an EMBL/GenBank/DDBJ whole genome shotgun (WGS) entry which is preliminary data.</text>
</comment>
<gene>
    <name evidence="2" type="ORF">E5676_scaffold409G001910</name>
    <name evidence="1" type="ORF">E6C27_scaffold60G004850</name>
</gene>
<protein>
    <submittedName>
        <fullName evidence="1">Uncharacterized protein</fullName>
    </submittedName>
</protein>
<dbReference type="AlphaFoldDB" id="A0A5A7U9Z3"/>
<evidence type="ECO:0000313" key="1">
    <source>
        <dbReference type="EMBL" id="KAA0052000.1"/>
    </source>
</evidence>
<dbReference type="Proteomes" id="UP000321393">
    <property type="component" value="Unassembled WGS sequence"/>
</dbReference>
<evidence type="ECO:0000313" key="2">
    <source>
        <dbReference type="EMBL" id="TYK04559.1"/>
    </source>
</evidence>
<sequence length="90" mass="10596">MAGKNLPSFYDRRIEQKRNEIEMAETGQIGKGFEFKEEDGWEKKLSIEKSKSTRERKTQAGPPEQDLQLISFLRLRYVRRDDKVRSGSVF</sequence>
<evidence type="ECO:0000313" key="3">
    <source>
        <dbReference type="Proteomes" id="UP000321393"/>
    </source>
</evidence>